<gene>
    <name evidence="1" type="ORF">GCM10022247_68390</name>
</gene>
<evidence type="ECO:0000313" key="2">
    <source>
        <dbReference type="Proteomes" id="UP001501747"/>
    </source>
</evidence>
<protein>
    <recommendedName>
        <fullName evidence="3">FkbM family methyltransferase</fullName>
    </recommendedName>
</protein>
<dbReference type="EMBL" id="BAABAL010000024">
    <property type="protein sequence ID" value="GAA4033677.1"/>
    <property type="molecule type" value="Genomic_DNA"/>
</dbReference>
<dbReference type="RefSeq" id="WP_344884578.1">
    <property type="nucleotide sequence ID" value="NZ_BAABAL010000024.1"/>
</dbReference>
<proteinExistence type="predicted"/>
<sequence length="101" mass="11039">MTAFKLHCVNSWEAAFLREEVRGYFDHGVSFSPGATVFDVGANIGAFEPLPPLYALLECNAREFFNGRVTALPHGLGSDECELDFSYFPAATLFSSGARRG</sequence>
<keyword evidence="2" id="KW-1185">Reference proteome</keyword>
<accession>A0ABP7TZR2</accession>
<dbReference type="Proteomes" id="UP001501747">
    <property type="component" value="Unassembled WGS sequence"/>
</dbReference>
<organism evidence="1 2">
    <name type="scientific">Allokutzneria multivorans</name>
    <dbReference type="NCBI Taxonomy" id="1142134"/>
    <lineage>
        <taxon>Bacteria</taxon>
        <taxon>Bacillati</taxon>
        <taxon>Actinomycetota</taxon>
        <taxon>Actinomycetes</taxon>
        <taxon>Pseudonocardiales</taxon>
        <taxon>Pseudonocardiaceae</taxon>
        <taxon>Allokutzneria</taxon>
    </lineage>
</organism>
<reference evidence="2" key="1">
    <citation type="journal article" date="2019" name="Int. J. Syst. Evol. Microbiol.">
        <title>The Global Catalogue of Microorganisms (GCM) 10K type strain sequencing project: providing services to taxonomists for standard genome sequencing and annotation.</title>
        <authorList>
            <consortium name="The Broad Institute Genomics Platform"/>
            <consortium name="The Broad Institute Genome Sequencing Center for Infectious Disease"/>
            <person name="Wu L."/>
            <person name="Ma J."/>
        </authorList>
    </citation>
    <scope>NUCLEOTIDE SEQUENCE [LARGE SCALE GENOMIC DNA]</scope>
    <source>
        <strain evidence="2">JCM 17342</strain>
    </source>
</reference>
<comment type="caution">
    <text evidence="1">The sequence shown here is derived from an EMBL/GenBank/DDBJ whole genome shotgun (WGS) entry which is preliminary data.</text>
</comment>
<name>A0ABP7TZR2_9PSEU</name>
<evidence type="ECO:0008006" key="3">
    <source>
        <dbReference type="Google" id="ProtNLM"/>
    </source>
</evidence>
<evidence type="ECO:0000313" key="1">
    <source>
        <dbReference type="EMBL" id="GAA4033677.1"/>
    </source>
</evidence>
<dbReference type="SUPFAM" id="SSF53335">
    <property type="entry name" value="S-adenosyl-L-methionine-dependent methyltransferases"/>
    <property type="match status" value="1"/>
</dbReference>
<dbReference type="InterPro" id="IPR029063">
    <property type="entry name" value="SAM-dependent_MTases_sf"/>
</dbReference>